<dbReference type="OMA" id="ARAKCIS"/>
<dbReference type="EMBL" id="JAHRHJ020000009">
    <property type="protein sequence ID" value="KAH9301596.1"/>
    <property type="molecule type" value="Genomic_DNA"/>
</dbReference>
<dbReference type="PANTHER" id="PTHR22811">
    <property type="entry name" value="TRANSMEMBRANE EMP24 DOMAIN-CONTAINING PROTEIN"/>
    <property type="match status" value="1"/>
</dbReference>
<evidence type="ECO:0000256" key="2">
    <source>
        <dbReference type="ARBA" id="ARBA00007104"/>
    </source>
</evidence>
<dbReference type="AlphaFoldDB" id="A0AA38CHH9"/>
<keyword evidence="5" id="KW-1133">Transmembrane helix</keyword>
<organism evidence="9 10">
    <name type="scientific">Taxus chinensis</name>
    <name type="common">Chinese yew</name>
    <name type="synonym">Taxus wallichiana var. chinensis</name>
    <dbReference type="NCBI Taxonomy" id="29808"/>
    <lineage>
        <taxon>Eukaryota</taxon>
        <taxon>Viridiplantae</taxon>
        <taxon>Streptophyta</taxon>
        <taxon>Embryophyta</taxon>
        <taxon>Tracheophyta</taxon>
        <taxon>Spermatophyta</taxon>
        <taxon>Pinopsida</taxon>
        <taxon>Pinidae</taxon>
        <taxon>Conifers II</taxon>
        <taxon>Cupressales</taxon>
        <taxon>Taxaceae</taxon>
        <taxon>Taxus</taxon>
    </lineage>
</organism>
<evidence type="ECO:0000313" key="10">
    <source>
        <dbReference type="Proteomes" id="UP000824469"/>
    </source>
</evidence>
<evidence type="ECO:0000256" key="3">
    <source>
        <dbReference type="ARBA" id="ARBA00022692"/>
    </source>
</evidence>
<name>A0AA38CHH9_TAXCH</name>
<feature type="non-terminal residue" evidence="9">
    <location>
        <position position="1"/>
    </location>
</feature>
<evidence type="ECO:0000313" key="9">
    <source>
        <dbReference type="EMBL" id="KAH9301596.1"/>
    </source>
</evidence>
<feature type="domain" description="GOLD" evidence="8">
    <location>
        <begin position="1"/>
        <end position="78"/>
    </location>
</feature>
<dbReference type="Proteomes" id="UP000824469">
    <property type="component" value="Unassembled WGS sequence"/>
</dbReference>
<evidence type="ECO:0000259" key="8">
    <source>
        <dbReference type="PROSITE" id="PS50866"/>
    </source>
</evidence>
<dbReference type="GO" id="GO:0016020">
    <property type="term" value="C:membrane"/>
    <property type="evidence" value="ECO:0007669"/>
    <property type="project" value="UniProtKB-SubCell"/>
</dbReference>
<keyword evidence="4" id="KW-0732">Signal</keyword>
<accession>A0AA38CHH9</accession>
<dbReference type="Pfam" id="PF01105">
    <property type="entry name" value="EMP24_GP25L"/>
    <property type="match status" value="1"/>
</dbReference>
<gene>
    <name evidence="9" type="ORF">KI387_013179</name>
</gene>
<comment type="caution">
    <text evidence="9">The sequence shown here is derived from an EMBL/GenBank/DDBJ whole genome shotgun (WGS) entry which is preliminary data.</text>
</comment>
<evidence type="ECO:0000256" key="6">
    <source>
        <dbReference type="ARBA" id="ARBA00023136"/>
    </source>
</evidence>
<reference evidence="9 10" key="1">
    <citation type="journal article" date="2021" name="Nat. Plants">
        <title>The Taxus genome provides insights into paclitaxel biosynthesis.</title>
        <authorList>
            <person name="Xiong X."/>
            <person name="Gou J."/>
            <person name="Liao Q."/>
            <person name="Li Y."/>
            <person name="Zhou Q."/>
            <person name="Bi G."/>
            <person name="Li C."/>
            <person name="Du R."/>
            <person name="Wang X."/>
            <person name="Sun T."/>
            <person name="Guo L."/>
            <person name="Liang H."/>
            <person name="Lu P."/>
            <person name="Wu Y."/>
            <person name="Zhang Z."/>
            <person name="Ro D.K."/>
            <person name="Shang Y."/>
            <person name="Huang S."/>
            <person name="Yan J."/>
        </authorList>
    </citation>
    <scope>NUCLEOTIDE SEQUENCE [LARGE SCALE GENOMIC DNA]</scope>
    <source>
        <strain evidence="9">Ta-2019</strain>
    </source>
</reference>
<comment type="similarity">
    <text evidence="2 7">Belongs to the EMP24/GP25L family.</text>
</comment>
<protein>
    <recommendedName>
        <fullName evidence="8">GOLD domain-containing protein</fullName>
    </recommendedName>
</protein>
<feature type="non-terminal residue" evidence="9">
    <location>
        <position position="102"/>
    </location>
</feature>
<keyword evidence="6" id="KW-0472">Membrane</keyword>
<evidence type="ECO:0000256" key="5">
    <source>
        <dbReference type="ARBA" id="ARBA00022989"/>
    </source>
</evidence>
<sequence>VNSPYGDSLHHSENVWLGQFGFTSKESGTYTACFWITNPQEGATSSVDLDWKVGLAAKDWETIARKDKIEGVELELTKLEGAVEAIHDNFLYLKDREAEMRE</sequence>
<comment type="subcellular location">
    <subcellularLocation>
        <location evidence="1 7">Membrane</location>
        <topology evidence="1 7">Single-pass type I membrane protein</topology>
    </subcellularLocation>
</comment>
<evidence type="ECO:0000256" key="7">
    <source>
        <dbReference type="RuleBase" id="RU003827"/>
    </source>
</evidence>
<evidence type="ECO:0000256" key="1">
    <source>
        <dbReference type="ARBA" id="ARBA00004479"/>
    </source>
</evidence>
<dbReference type="InterPro" id="IPR015720">
    <property type="entry name" value="Emp24-like"/>
</dbReference>
<dbReference type="InterPro" id="IPR009038">
    <property type="entry name" value="GOLD_dom"/>
</dbReference>
<keyword evidence="10" id="KW-1185">Reference proteome</keyword>
<proteinExistence type="inferred from homology"/>
<dbReference type="PROSITE" id="PS50866">
    <property type="entry name" value="GOLD"/>
    <property type="match status" value="1"/>
</dbReference>
<keyword evidence="3 7" id="KW-0812">Transmembrane</keyword>
<evidence type="ECO:0000256" key="4">
    <source>
        <dbReference type="ARBA" id="ARBA00022729"/>
    </source>
</evidence>